<reference evidence="1 2" key="1">
    <citation type="submission" date="2019-08" db="EMBL/GenBank/DDBJ databases">
        <authorList>
            <person name="Chang H.C."/>
            <person name="Mun S.Y."/>
        </authorList>
    </citation>
    <scope>NUCLEOTIDE SEQUENCE [LARGE SCALE GENOMIC DNA]</scope>
    <source>
        <strain evidence="1 2">SK</strain>
    </source>
</reference>
<dbReference type="RefSeq" id="WP_006845821.1">
    <property type="nucleotide sequence ID" value="NZ_CP026847.1"/>
</dbReference>
<protein>
    <submittedName>
        <fullName evidence="1">Firmicu-CTERM sorting domain-containing protein</fullName>
    </submittedName>
</protein>
<organism evidence="1 2">
    <name type="scientific">Weissella koreensis</name>
    <dbReference type="NCBI Taxonomy" id="165096"/>
    <lineage>
        <taxon>Bacteria</taxon>
        <taxon>Bacillati</taxon>
        <taxon>Bacillota</taxon>
        <taxon>Bacilli</taxon>
        <taxon>Lactobacillales</taxon>
        <taxon>Lactobacillaceae</taxon>
        <taxon>Weissella</taxon>
    </lineage>
</organism>
<keyword evidence="2" id="KW-1185">Reference proteome</keyword>
<dbReference type="AlphaFoldDB" id="A0A7H1MKW0"/>
<gene>
    <name evidence="1" type="ORF">FY536_01855</name>
</gene>
<name>A0A7H1MKW0_9LACO</name>
<sequence length="210" mass="23044">MIKRIYMIMVVILTSLIFTNMKTAHADEINYDSIPMTQISYSDSTIHTWGMIVQDNAIYLNYNNDPKGQGTTTFQGYGFNFKLGDQQAVMNIDSSDSGNIPTKLGDTRSIKFQTNNYSSNIQEKITGTILVSDNGNSDKPAQILHIKIPMSTLVKDPSLVNKVELNNPNLGGGTLVSDGASTSPVLSVSIAVIAVLVIGFFVYRKKRRVA</sequence>
<dbReference type="NCBIfam" id="TIGR04145">
    <property type="entry name" value="Firmicu_CTERM"/>
    <property type="match status" value="1"/>
</dbReference>
<dbReference type="InterPro" id="IPR026409">
    <property type="entry name" value="Firmicu_CTERM"/>
</dbReference>
<accession>A0A7H1MKW0</accession>
<dbReference type="Proteomes" id="UP000516446">
    <property type="component" value="Chromosome"/>
</dbReference>
<evidence type="ECO:0000313" key="1">
    <source>
        <dbReference type="EMBL" id="QNT64096.1"/>
    </source>
</evidence>
<dbReference type="EMBL" id="CP043431">
    <property type="protein sequence ID" value="QNT64096.1"/>
    <property type="molecule type" value="Genomic_DNA"/>
</dbReference>
<evidence type="ECO:0000313" key="2">
    <source>
        <dbReference type="Proteomes" id="UP000516446"/>
    </source>
</evidence>
<proteinExistence type="predicted"/>